<dbReference type="EMBL" id="JAGINP010000029">
    <property type="protein sequence ID" value="MBP2296321.1"/>
    <property type="molecule type" value="Genomic_DNA"/>
</dbReference>
<proteinExistence type="predicted"/>
<evidence type="ECO:0000313" key="2">
    <source>
        <dbReference type="EMBL" id="MBP2296321.1"/>
    </source>
</evidence>
<dbReference type="PANTHER" id="PTHR30543">
    <property type="entry name" value="CHROMATE REDUCTASE"/>
    <property type="match status" value="1"/>
</dbReference>
<reference evidence="2 3" key="1">
    <citation type="submission" date="2021-03" db="EMBL/GenBank/DDBJ databases">
        <title>Genomic Encyclopedia of Type Strains, Phase III (KMG-III): the genomes of soil and plant-associated and newly described type strains.</title>
        <authorList>
            <person name="Whitman W."/>
        </authorList>
    </citation>
    <scope>NUCLEOTIDE SEQUENCE [LARGE SCALE GENOMIC DNA]</scope>
    <source>
        <strain evidence="2 3">IMMIB AFH-6</strain>
    </source>
</reference>
<comment type="caution">
    <text evidence="2">The sequence shown here is derived from an EMBL/GenBank/DDBJ whole genome shotgun (WGS) entry which is preliminary data.</text>
</comment>
<dbReference type="InterPro" id="IPR029039">
    <property type="entry name" value="Flavoprotein-like_sf"/>
</dbReference>
<dbReference type="InterPro" id="IPR005025">
    <property type="entry name" value="FMN_Rdtase-like_dom"/>
</dbReference>
<dbReference type="PANTHER" id="PTHR30543:SF21">
    <property type="entry name" value="NAD(P)H-DEPENDENT FMN REDUCTASE LOT6"/>
    <property type="match status" value="1"/>
</dbReference>
<feature type="domain" description="NADPH-dependent FMN reductase-like" evidence="1">
    <location>
        <begin position="4"/>
        <end position="148"/>
    </location>
</feature>
<accession>A0ABS4SUT7</accession>
<dbReference type="InterPro" id="IPR050712">
    <property type="entry name" value="NAD(P)H-dep_reductase"/>
</dbReference>
<dbReference type="RefSeq" id="WP_281416111.1">
    <property type="nucleotide sequence ID" value="NZ_JAGINP010000029.1"/>
</dbReference>
<dbReference type="Gene3D" id="3.40.50.360">
    <property type="match status" value="1"/>
</dbReference>
<name>A0ABS4SUT7_9PROT</name>
<dbReference type="Proteomes" id="UP000781958">
    <property type="component" value="Unassembled WGS sequence"/>
</dbReference>
<sequence length="183" mass="20058">MTVNVLGISGSLRQGSYNTALLRAAKELAPEGMVIEEFDLAPIPFYNDDVRLQGYPPSVEDLRTKIRQADALLFVTPEYNRSVPGVLKNAIDWASRAPDQPFDDKPVAIMGASMSALGTAFANHHLRQILVYLNAHMLNGPEVLVGGAASKFDAQGRLTDEATRDFVRNHLTGLKRLTLRLKG</sequence>
<evidence type="ECO:0000313" key="3">
    <source>
        <dbReference type="Proteomes" id="UP000781958"/>
    </source>
</evidence>
<evidence type="ECO:0000259" key="1">
    <source>
        <dbReference type="Pfam" id="PF03358"/>
    </source>
</evidence>
<protein>
    <submittedName>
        <fullName evidence="2">Chromate reductase</fullName>
    </submittedName>
</protein>
<organism evidence="2 3">
    <name type="scientific">Azospirillum rugosum</name>
    <dbReference type="NCBI Taxonomy" id="416170"/>
    <lineage>
        <taxon>Bacteria</taxon>
        <taxon>Pseudomonadati</taxon>
        <taxon>Pseudomonadota</taxon>
        <taxon>Alphaproteobacteria</taxon>
        <taxon>Rhodospirillales</taxon>
        <taxon>Azospirillaceae</taxon>
        <taxon>Azospirillum</taxon>
    </lineage>
</organism>
<gene>
    <name evidence="2" type="ORF">J2851_006137</name>
</gene>
<keyword evidence="3" id="KW-1185">Reference proteome</keyword>
<dbReference type="Pfam" id="PF03358">
    <property type="entry name" value="FMN_red"/>
    <property type="match status" value="1"/>
</dbReference>
<dbReference type="SUPFAM" id="SSF52218">
    <property type="entry name" value="Flavoproteins"/>
    <property type="match status" value="1"/>
</dbReference>